<dbReference type="InterPro" id="IPR036388">
    <property type="entry name" value="WH-like_DNA-bd_sf"/>
</dbReference>
<dbReference type="KEGG" id="llu:AKJ09_07267"/>
<reference evidence="1 2" key="1">
    <citation type="submission" date="2015-08" db="EMBL/GenBank/DDBJ databases">
        <authorList>
            <person name="Babu N.S."/>
            <person name="Beckwith C.J."/>
            <person name="Beseler K.G."/>
            <person name="Brison A."/>
            <person name="Carone J.V."/>
            <person name="Caskin T.P."/>
            <person name="Diamond M."/>
            <person name="Durham M.E."/>
            <person name="Foxe J.M."/>
            <person name="Go M."/>
            <person name="Henderson B.A."/>
            <person name="Jones I.B."/>
            <person name="McGettigan J.A."/>
            <person name="Micheletti S.J."/>
            <person name="Nasrallah M.E."/>
            <person name="Ortiz D."/>
            <person name="Piller C.R."/>
            <person name="Privatt S.R."/>
            <person name="Schneider S.L."/>
            <person name="Sharp S."/>
            <person name="Smith T.C."/>
            <person name="Stanton J.D."/>
            <person name="Ullery H.E."/>
            <person name="Wilson R.J."/>
            <person name="Serrano M.G."/>
            <person name="Buck G."/>
            <person name="Lee V."/>
            <person name="Wang Y."/>
            <person name="Carvalho R."/>
            <person name="Voegtly L."/>
            <person name="Shi R."/>
            <person name="Duckworth R."/>
            <person name="Johnson A."/>
            <person name="Loviza R."/>
            <person name="Walstead R."/>
            <person name="Shah Z."/>
            <person name="Kiflezghi M."/>
            <person name="Wade K."/>
            <person name="Ball S.L."/>
            <person name="Bradley K.W."/>
            <person name="Asai D.J."/>
            <person name="Bowman C.A."/>
            <person name="Russell D.A."/>
            <person name="Pope W.H."/>
            <person name="Jacobs-Sera D."/>
            <person name="Hendrix R.W."/>
            <person name="Hatfull G.F."/>
        </authorList>
    </citation>
    <scope>NUCLEOTIDE SEQUENCE [LARGE SCALE GENOMIC DNA]</scope>
    <source>
        <strain evidence="1 2">DSM 27648</strain>
    </source>
</reference>
<dbReference type="STRING" id="1391654.AKJ09_07267"/>
<evidence type="ECO:0000313" key="1">
    <source>
        <dbReference type="EMBL" id="AKV00604.1"/>
    </source>
</evidence>
<dbReference type="PATRIC" id="fig|1391654.3.peg.7382"/>
<dbReference type="Gene3D" id="1.10.10.10">
    <property type="entry name" value="Winged helix-like DNA-binding domain superfamily/Winged helix DNA-binding domain"/>
    <property type="match status" value="1"/>
</dbReference>
<dbReference type="SUPFAM" id="SSF46785">
    <property type="entry name" value="Winged helix' DNA-binding domain"/>
    <property type="match status" value="1"/>
</dbReference>
<dbReference type="RefSeq" id="WP_146651868.1">
    <property type="nucleotide sequence ID" value="NZ_CP012333.1"/>
</dbReference>
<dbReference type="OrthoDB" id="9812210at2"/>
<proteinExistence type="predicted"/>
<evidence type="ECO:0000313" key="2">
    <source>
        <dbReference type="Proteomes" id="UP000064967"/>
    </source>
</evidence>
<accession>A0A0K1Q4D7</accession>
<dbReference type="InterPro" id="IPR036390">
    <property type="entry name" value="WH_DNA-bd_sf"/>
</dbReference>
<sequence>MDSLITAAAHALAAGDPLGALKRVALREDPPALALRGIAMAQLGDLSRARELLKRAARAFGPREAMARARCTLAECEVALASRDLDWPSKELAAARQILETHDDRHNVALARSLESRWFLLLGRLDEAQAALAALDGYDLAPPLRVTCELVVATIAMRRLETRPASQAIARARSAAGRTGIPALAAEVETMARALEIPAARLLSKGEERALVLADVESLLGSDALVVDACRHVVREDERILSLAGRPVLFALARTLAEAWPSDVSRDELVRRGFGGRRVDESHRARLRVEMGRLRKILSPVADVRATARGFVLEAKRANDVVVLARPVEEEHSTVLALLADGEAWSSSALALAMGSSQRTVQRALDTLLAAGKVQAWGHGRARRWTAPLVPPFTAPTTNAFTTMLLLPSHLPID</sequence>
<dbReference type="Proteomes" id="UP000064967">
    <property type="component" value="Chromosome"/>
</dbReference>
<organism evidence="1 2">
    <name type="scientific">Labilithrix luteola</name>
    <dbReference type="NCBI Taxonomy" id="1391654"/>
    <lineage>
        <taxon>Bacteria</taxon>
        <taxon>Pseudomonadati</taxon>
        <taxon>Myxococcota</taxon>
        <taxon>Polyangia</taxon>
        <taxon>Polyangiales</taxon>
        <taxon>Labilitrichaceae</taxon>
        <taxon>Labilithrix</taxon>
    </lineage>
</organism>
<protein>
    <submittedName>
        <fullName evidence="1">Malic enzyme</fullName>
    </submittedName>
</protein>
<dbReference type="EMBL" id="CP012333">
    <property type="protein sequence ID" value="AKV00604.1"/>
    <property type="molecule type" value="Genomic_DNA"/>
</dbReference>
<gene>
    <name evidence="1" type="ORF">AKJ09_07267</name>
</gene>
<keyword evidence="2" id="KW-1185">Reference proteome</keyword>
<name>A0A0K1Q4D7_9BACT</name>
<dbReference type="AlphaFoldDB" id="A0A0K1Q4D7"/>